<gene>
    <name evidence="2" type="ORF">ACFSJH_07215</name>
</gene>
<dbReference type="SMART" id="SM00829">
    <property type="entry name" value="PKS_ER"/>
    <property type="match status" value="1"/>
</dbReference>
<dbReference type="Pfam" id="PF08240">
    <property type="entry name" value="ADH_N"/>
    <property type="match status" value="1"/>
</dbReference>
<dbReference type="Gene3D" id="3.90.180.10">
    <property type="entry name" value="Medium-chain alcohol dehydrogenases, catalytic domain"/>
    <property type="match status" value="1"/>
</dbReference>
<dbReference type="EMBL" id="JBHUHO010000020">
    <property type="protein sequence ID" value="MFD2115518.1"/>
    <property type="molecule type" value="Genomic_DNA"/>
</dbReference>
<evidence type="ECO:0000313" key="3">
    <source>
        <dbReference type="Proteomes" id="UP001597362"/>
    </source>
</evidence>
<evidence type="ECO:0000259" key="1">
    <source>
        <dbReference type="SMART" id="SM00829"/>
    </source>
</evidence>
<dbReference type="Pfam" id="PF00107">
    <property type="entry name" value="ADH_zinc_N"/>
    <property type="match status" value="1"/>
</dbReference>
<reference evidence="3" key="1">
    <citation type="journal article" date="2019" name="Int. J. Syst. Evol. Microbiol.">
        <title>The Global Catalogue of Microorganisms (GCM) 10K type strain sequencing project: providing services to taxonomists for standard genome sequencing and annotation.</title>
        <authorList>
            <consortium name="The Broad Institute Genomics Platform"/>
            <consortium name="The Broad Institute Genome Sequencing Center for Infectious Disease"/>
            <person name="Wu L."/>
            <person name="Ma J."/>
        </authorList>
    </citation>
    <scope>NUCLEOTIDE SEQUENCE [LARGE SCALE GENOMIC DNA]</scope>
    <source>
        <strain evidence="3">GH52</strain>
    </source>
</reference>
<dbReference type="InterPro" id="IPR020843">
    <property type="entry name" value="ER"/>
</dbReference>
<dbReference type="PANTHER" id="PTHR43677:SF1">
    <property type="entry name" value="ACRYLYL-COA REDUCTASE ACUI-RELATED"/>
    <property type="match status" value="1"/>
</dbReference>
<dbReference type="InterPro" id="IPR014188">
    <property type="entry name" value="Acrylyl-CoA_reductase_AcuI"/>
</dbReference>
<dbReference type="InterPro" id="IPR011032">
    <property type="entry name" value="GroES-like_sf"/>
</dbReference>
<dbReference type="InterPro" id="IPR013149">
    <property type="entry name" value="ADH-like_C"/>
</dbReference>
<dbReference type="NCBIfam" id="TIGR02823">
    <property type="entry name" value="oxido_YhdH"/>
    <property type="match status" value="1"/>
</dbReference>
<feature type="domain" description="Enoyl reductase (ER)" evidence="1">
    <location>
        <begin position="11"/>
        <end position="327"/>
    </location>
</feature>
<keyword evidence="3" id="KW-1185">Reference proteome</keyword>
<keyword evidence="2" id="KW-0560">Oxidoreductase</keyword>
<dbReference type="InterPro" id="IPR036291">
    <property type="entry name" value="NAD(P)-bd_dom_sf"/>
</dbReference>
<organism evidence="2 3">
    <name type="scientific">Paenibacillus yanchengensis</name>
    <dbReference type="NCBI Taxonomy" id="2035833"/>
    <lineage>
        <taxon>Bacteria</taxon>
        <taxon>Bacillati</taxon>
        <taxon>Bacillota</taxon>
        <taxon>Bacilli</taxon>
        <taxon>Bacillales</taxon>
        <taxon>Paenibacillaceae</taxon>
        <taxon>Paenibacillus</taxon>
    </lineage>
</organism>
<evidence type="ECO:0000313" key="2">
    <source>
        <dbReference type="EMBL" id="MFD2115518.1"/>
    </source>
</evidence>
<dbReference type="SUPFAM" id="SSF50129">
    <property type="entry name" value="GroES-like"/>
    <property type="match status" value="1"/>
</dbReference>
<dbReference type="InterPro" id="IPR051397">
    <property type="entry name" value="Zn-ADH-like_protein"/>
</dbReference>
<dbReference type="Gene3D" id="3.40.50.720">
    <property type="entry name" value="NAD(P)-binding Rossmann-like Domain"/>
    <property type="match status" value="1"/>
</dbReference>
<dbReference type="Proteomes" id="UP001597362">
    <property type="component" value="Unassembled WGS sequence"/>
</dbReference>
<comment type="caution">
    <text evidence="2">The sequence shown here is derived from an EMBL/GenBank/DDBJ whole genome shotgun (WGS) entry which is preliminary data.</text>
</comment>
<sequence length="329" mass="35071">MKEPFQALVLDPTQSLPVSVQPITLDQLPAGDVLIKVVYSSVNYKDALACQPNGKIVRAYPFIPGIDLAGYVVTSTDDRFHEGQAVLATGYDIGVSHFGGFSQYVRLPSKWIVPLPEQLSLREAMIYGTAGFTAALSIQRLEENGVQPPTGKVLVTGATGGVGGTAIAMLHKLGYDVVASTGKQAATSYLHSLGAQEIISREAVVEHAEKSLNKQLWQAAIDPVGGTTLASILSKLTYGGSVAVSGLTGGSAVATTVMPFILRGVNLLGIDSVFVSYDVRAKLWERMATDMKPAILDLLVDREISLIDLPQATEDILHSQTQGRIIVRL</sequence>
<dbReference type="RefSeq" id="WP_377770962.1">
    <property type="nucleotide sequence ID" value="NZ_JBHUHO010000020.1"/>
</dbReference>
<dbReference type="GO" id="GO:0043958">
    <property type="term" value="F:acryloyl-CoA reductase (NADH) activity"/>
    <property type="evidence" value="ECO:0007669"/>
    <property type="project" value="UniProtKB-EC"/>
</dbReference>
<dbReference type="PANTHER" id="PTHR43677">
    <property type="entry name" value="SHORT-CHAIN DEHYDROGENASE/REDUCTASE"/>
    <property type="match status" value="1"/>
</dbReference>
<dbReference type="SUPFAM" id="SSF51735">
    <property type="entry name" value="NAD(P)-binding Rossmann-fold domains"/>
    <property type="match status" value="1"/>
</dbReference>
<dbReference type="InterPro" id="IPR013154">
    <property type="entry name" value="ADH-like_N"/>
</dbReference>
<proteinExistence type="predicted"/>
<name>A0ABW4YIK6_9BACL</name>
<dbReference type="EC" id="1.3.1.95" evidence="2"/>
<accession>A0ABW4YIK6</accession>
<protein>
    <submittedName>
        <fullName evidence="2">Acryloyl-CoA reductase</fullName>
        <ecNumber evidence="2">1.3.1.95</ecNumber>
    </submittedName>
</protein>